<evidence type="ECO:0000256" key="1">
    <source>
        <dbReference type="SAM" id="Phobius"/>
    </source>
</evidence>
<protein>
    <submittedName>
        <fullName evidence="2">Uncharacterized protein</fullName>
    </submittedName>
</protein>
<keyword evidence="1" id="KW-1133">Transmembrane helix</keyword>
<keyword evidence="1" id="KW-0472">Membrane</keyword>
<comment type="caution">
    <text evidence="2">The sequence shown here is derived from an EMBL/GenBank/DDBJ whole genome shotgun (WGS) entry which is preliminary data.</text>
</comment>
<dbReference type="AlphaFoldDB" id="A0A369T990"/>
<sequence length="109" mass="11901">MKRPSPEQREILAGEYAIGTLGGPARQRYERLRVEDATYCYPVDDWENRLAPLVEVLPARQPPASVWAGIEGRLDESGAGAAKGDRTWRLLAAVAVGLLVLLALASILF</sequence>
<evidence type="ECO:0000313" key="3">
    <source>
        <dbReference type="Proteomes" id="UP000253941"/>
    </source>
</evidence>
<accession>A0A369T990</accession>
<dbReference type="RefSeq" id="WP_114582104.1">
    <property type="nucleotide sequence ID" value="NZ_QPMH01000008.1"/>
</dbReference>
<evidence type="ECO:0000313" key="2">
    <source>
        <dbReference type="EMBL" id="RDD61860.1"/>
    </source>
</evidence>
<name>A0A369T990_9PROT</name>
<feature type="transmembrane region" description="Helical" evidence="1">
    <location>
        <begin position="90"/>
        <end position="108"/>
    </location>
</feature>
<organism evidence="2 3">
    <name type="scientific">Ferruginivarius sediminum</name>
    <dbReference type="NCBI Taxonomy" id="2661937"/>
    <lineage>
        <taxon>Bacteria</taxon>
        <taxon>Pseudomonadati</taxon>
        <taxon>Pseudomonadota</taxon>
        <taxon>Alphaproteobacteria</taxon>
        <taxon>Rhodospirillales</taxon>
        <taxon>Rhodospirillaceae</taxon>
        <taxon>Ferruginivarius</taxon>
    </lineage>
</organism>
<proteinExistence type="predicted"/>
<dbReference type="Proteomes" id="UP000253941">
    <property type="component" value="Unassembled WGS sequence"/>
</dbReference>
<dbReference type="EMBL" id="QPMH01000008">
    <property type="protein sequence ID" value="RDD61860.1"/>
    <property type="molecule type" value="Genomic_DNA"/>
</dbReference>
<gene>
    <name evidence="2" type="ORF">DRB17_10210</name>
</gene>
<keyword evidence="3" id="KW-1185">Reference proteome</keyword>
<reference evidence="2 3" key="1">
    <citation type="submission" date="2018-07" db="EMBL/GenBank/DDBJ databases">
        <title>Venubactetium sediminum gen. nov., sp. nov., isolated from a marine solar saltern.</title>
        <authorList>
            <person name="Wang S."/>
        </authorList>
    </citation>
    <scope>NUCLEOTIDE SEQUENCE [LARGE SCALE GENOMIC DNA]</scope>
    <source>
        <strain evidence="2 3">WD2A32</strain>
    </source>
</reference>
<keyword evidence="1" id="KW-0812">Transmembrane</keyword>